<dbReference type="RefSeq" id="WP_284482240.1">
    <property type="nucleotide sequence ID" value="NZ_JASNJD010000015.1"/>
</dbReference>
<proteinExistence type="predicted"/>
<organism evidence="2 3">
    <name type="scientific">Pseudodonghicola flavimaris</name>
    <dbReference type="NCBI Taxonomy" id="3050036"/>
    <lineage>
        <taxon>Bacteria</taxon>
        <taxon>Pseudomonadati</taxon>
        <taxon>Pseudomonadota</taxon>
        <taxon>Alphaproteobacteria</taxon>
        <taxon>Rhodobacterales</taxon>
        <taxon>Paracoccaceae</taxon>
        <taxon>Pseudodonghicola</taxon>
    </lineage>
</organism>
<evidence type="ECO:0000313" key="2">
    <source>
        <dbReference type="EMBL" id="MDK3019466.1"/>
    </source>
</evidence>
<gene>
    <name evidence="2" type="ORF">QO033_17425</name>
</gene>
<keyword evidence="1" id="KW-0732">Signal</keyword>
<feature type="signal peptide" evidence="1">
    <location>
        <begin position="1"/>
        <end position="20"/>
    </location>
</feature>
<reference evidence="2 3" key="1">
    <citation type="submission" date="2023-05" db="EMBL/GenBank/DDBJ databases">
        <title>Pseudodonghicola sp. nov.</title>
        <authorList>
            <person name="Huang J."/>
        </authorList>
    </citation>
    <scope>NUCLEOTIDE SEQUENCE [LARGE SCALE GENOMIC DNA]</scope>
    <source>
        <strain evidence="2 3">IC7</strain>
    </source>
</reference>
<sequence>MRQMLLGVALLTALPGAALAWRAQNGHQVHDLGQGVFEVVGRAGSGAQDYWCGAGDYARSVLGVAAAQRIFLWAPVGPSASSAGKRAVQFALTAPKGADTTPGLSLSVKRVGDNLSASMAQQYCYGGKFDSFPWSMRP</sequence>
<name>A0ABT7F4D9_9RHOB</name>
<dbReference type="Proteomes" id="UP001243757">
    <property type="component" value="Unassembled WGS sequence"/>
</dbReference>
<evidence type="ECO:0000256" key="1">
    <source>
        <dbReference type="SAM" id="SignalP"/>
    </source>
</evidence>
<protein>
    <submittedName>
        <fullName evidence="2">Uncharacterized protein</fullName>
    </submittedName>
</protein>
<accession>A0ABT7F4D9</accession>
<comment type="caution">
    <text evidence="2">The sequence shown here is derived from an EMBL/GenBank/DDBJ whole genome shotgun (WGS) entry which is preliminary data.</text>
</comment>
<evidence type="ECO:0000313" key="3">
    <source>
        <dbReference type="Proteomes" id="UP001243757"/>
    </source>
</evidence>
<keyword evidence="3" id="KW-1185">Reference proteome</keyword>
<dbReference type="EMBL" id="JASNJD010000015">
    <property type="protein sequence ID" value="MDK3019466.1"/>
    <property type="molecule type" value="Genomic_DNA"/>
</dbReference>
<feature type="chain" id="PRO_5045054605" evidence="1">
    <location>
        <begin position="21"/>
        <end position="138"/>
    </location>
</feature>